<dbReference type="Proteomes" id="UP000678895">
    <property type="component" value="Unassembled WGS sequence"/>
</dbReference>
<dbReference type="AlphaFoldDB" id="A0A919XZC0"/>
<reference evidence="2" key="1">
    <citation type="submission" date="2021-03" db="EMBL/GenBank/DDBJ databases">
        <title>Antimicrobial resistance genes in bacteria isolated from Japanese honey, and their potential for conferring macrolide and lincosamide resistance in the American foulbrood pathogen Paenibacillus larvae.</title>
        <authorList>
            <person name="Okamoto M."/>
            <person name="Kumagai M."/>
            <person name="Kanamori H."/>
            <person name="Takamatsu D."/>
        </authorList>
    </citation>
    <scope>NUCLEOTIDE SEQUENCE</scope>
    <source>
        <strain evidence="2">J41TS4</strain>
    </source>
</reference>
<keyword evidence="3" id="KW-1185">Reference proteome</keyword>
<organism evidence="2 3">
    <name type="scientific">Paenibacillus apis</name>
    <dbReference type="NCBI Taxonomy" id="1792174"/>
    <lineage>
        <taxon>Bacteria</taxon>
        <taxon>Bacillati</taxon>
        <taxon>Bacillota</taxon>
        <taxon>Bacilli</taxon>
        <taxon>Bacillales</taxon>
        <taxon>Paenibacillaceae</taxon>
        <taxon>Paenibacillus</taxon>
    </lineage>
</organism>
<sequence>MSSTTWIAYTMLALSGFIVIRSILKIINRSIANKDERHLTAKKLVLIIAATFVFLAVVVYLLVSR</sequence>
<accession>A0A919XZC0</accession>
<keyword evidence="1" id="KW-1133">Transmembrane helix</keyword>
<keyword evidence="1" id="KW-0472">Membrane</keyword>
<feature type="transmembrane region" description="Helical" evidence="1">
    <location>
        <begin position="44"/>
        <end position="63"/>
    </location>
</feature>
<feature type="transmembrane region" description="Helical" evidence="1">
    <location>
        <begin position="6"/>
        <end position="24"/>
    </location>
</feature>
<evidence type="ECO:0000256" key="1">
    <source>
        <dbReference type="SAM" id="Phobius"/>
    </source>
</evidence>
<gene>
    <name evidence="2" type="ORF">J41TS4_15070</name>
</gene>
<keyword evidence="1" id="KW-0812">Transmembrane</keyword>
<name>A0A919XZC0_9BACL</name>
<dbReference type="EMBL" id="BORS01000004">
    <property type="protein sequence ID" value="GIO41749.1"/>
    <property type="molecule type" value="Genomic_DNA"/>
</dbReference>
<evidence type="ECO:0000313" key="2">
    <source>
        <dbReference type="EMBL" id="GIO41749.1"/>
    </source>
</evidence>
<evidence type="ECO:0000313" key="3">
    <source>
        <dbReference type="Proteomes" id="UP000678895"/>
    </source>
</evidence>
<protein>
    <submittedName>
        <fullName evidence="2">Uncharacterized protein</fullName>
    </submittedName>
</protein>
<proteinExistence type="predicted"/>
<comment type="caution">
    <text evidence="2">The sequence shown here is derived from an EMBL/GenBank/DDBJ whole genome shotgun (WGS) entry which is preliminary data.</text>
</comment>